<evidence type="ECO:0000256" key="1">
    <source>
        <dbReference type="ARBA" id="ARBA00000085"/>
    </source>
</evidence>
<proteinExistence type="predicted"/>
<dbReference type="Gene3D" id="3.30.565.10">
    <property type="entry name" value="Histidine kinase-like ATPase, C-terminal domain"/>
    <property type="match status" value="1"/>
</dbReference>
<evidence type="ECO:0000256" key="5">
    <source>
        <dbReference type="ARBA" id="ARBA00022741"/>
    </source>
</evidence>
<name>A0A1H7QAB0_9ACTN</name>
<keyword evidence="13" id="KW-1185">Reference proteome</keyword>
<evidence type="ECO:0000313" key="12">
    <source>
        <dbReference type="EMBL" id="SEL44759.1"/>
    </source>
</evidence>
<evidence type="ECO:0000256" key="2">
    <source>
        <dbReference type="ARBA" id="ARBA00012438"/>
    </source>
</evidence>
<keyword evidence="5" id="KW-0547">Nucleotide-binding</keyword>
<protein>
    <recommendedName>
        <fullName evidence="2">histidine kinase</fullName>
        <ecNumber evidence="2">2.7.13.3</ecNumber>
    </recommendedName>
</protein>
<keyword evidence="10" id="KW-0812">Transmembrane</keyword>
<feature type="compositionally biased region" description="Gly residues" evidence="9">
    <location>
        <begin position="473"/>
        <end position="499"/>
    </location>
</feature>
<comment type="catalytic activity">
    <reaction evidence="1">
        <text>ATP + protein L-histidine = ADP + protein N-phospho-L-histidine.</text>
        <dbReference type="EC" id="2.7.13.3"/>
    </reaction>
</comment>
<dbReference type="CDD" id="cd16917">
    <property type="entry name" value="HATPase_UhpB-NarQ-NarX-like"/>
    <property type="match status" value="1"/>
</dbReference>
<dbReference type="GO" id="GO:0046983">
    <property type="term" value="F:protein dimerization activity"/>
    <property type="evidence" value="ECO:0007669"/>
    <property type="project" value="InterPro"/>
</dbReference>
<feature type="region of interest" description="Disordered" evidence="9">
    <location>
        <begin position="343"/>
        <end position="363"/>
    </location>
</feature>
<organism evidence="12 13">
    <name type="scientific">Nonomuraea pusilla</name>
    <dbReference type="NCBI Taxonomy" id="46177"/>
    <lineage>
        <taxon>Bacteria</taxon>
        <taxon>Bacillati</taxon>
        <taxon>Actinomycetota</taxon>
        <taxon>Actinomycetes</taxon>
        <taxon>Streptosporangiales</taxon>
        <taxon>Streptosporangiaceae</taxon>
        <taxon>Nonomuraea</taxon>
    </lineage>
</organism>
<accession>A0A1H7QAB0</accession>
<dbReference type="InterPro" id="IPR036890">
    <property type="entry name" value="HATPase_C_sf"/>
</dbReference>
<feature type="transmembrane region" description="Helical" evidence="10">
    <location>
        <begin position="111"/>
        <end position="131"/>
    </location>
</feature>
<feature type="compositionally biased region" description="Gly residues" evidence="9">
    <location>
        <begin position="345"/>
        <end position="363"/>
    </location>
</feature>
<keyword evidence="3" id="KW-0597">Phosphoprotein</keyword>
<feature type="transmembrane region" description="Helical" evidence="10">
    <location>
        <begin position="137"/>
        <end position="158"/>
    </location>
</feature>
<dbReference type="AlphaFoldDB" id="A0A1H7QAB0"/>
<dbReference type="GO" id="GO:0016020">
    <property type="term" value="C:membrane"/>
    <property type="evidence" value="ECO:0007669"/>
    <property type="project" value="InterPro"/>
</dbReference>
<keyword evidence="4" id="KW-0808">Transferase</keyword>
<feature type="transmembrane region" description="Helical" evidence="10">
    <location>
        <begin position="82"/>
        <end position="104"/>
    </location>
</feature>
<dbReference type="EMBL" id="FOBF01000005">
    <property type="protein sequence ID" value="SEL44759.1"/>
    <property type="molecule type" value="Genomic_DNA"/>
</dbReference>
<evidence type="ECO:0000256" key="9">
    <source>
        <dbReference type="SAM" id="MobiDB-lite"/>
    </source>
</evidence>
<evidence type="ECO:0000313" key="13">
    <source>
        <dbReference type="Proteomes" id="UP000198953"/>
    </source>
</evidence>
<evidence type="ECO:0000256" key="4">
    <source>
        <dbReference type="ARBA" id="ARBA00022679"/>
    </source>
</evidence>
<keyword evidence="10" id="KW-0472">Membrane</keyword>
<dbReference type="GO" id="GO:0005524">
    <property type="term" value="F:ATP binding"/>
    <property type="evidence" value="ECO:0007669"/>
    <property type="project" value="UniProtKB-KW"/>
</dbReference>
<dbReference type="Pfam" id="PF07730">
    <property type="entry name" value="HisKA_3"/>
    <property type="match status" value="1"/>
</dbReference>
<evidence type="ECO:0000256" key="7">
    <source>
        <dbReference type="ARBA" id="ARBA00022840"/>
    </source>
</evidence>
<dbReference type="GO" id="GO:0000155">
    <property type="term" value="F:phosphorelay sensor kinase activity"/>
    <property type="evidence" value="ECO:0007669"/>
    <property type="project" value="InterPro"/>
</dbReference>
<dbReference type="STRING" id="46177.SAMN05660976_02473"/>
<evidence type="ECO:0000259" key="11">
    <source>
        <dbReference type="Pfam" id="PF07730"/>
    </source>
</evidence>
<feature type="transmembrane region" description="Helical" evidence="10">
    <location>
        <begin position="20"/>
        <end position="39"/>
    </location>
</feature>
<reference evidence="12 13" key="1">
    <citation type="submission" date="2016-10" db="EMBL/GenBank/DDBJ databases">
        <authorList>
            <person name="de Groot N.N."/>
        </authorList>
    </citation>
    <scope>NUCLEOTIDE SEQUENCE [LARGE SCALE GENOMIC DNA]</scope>
    <source>
        <strain evidence="12 13">DSM 43357</strain>
    </source>
</reference>
<dbReference type="Proteomes" id="UP000198953">
    <property type="component" value="Unassembled WGS sequence"/>
</dbReference>
<dbReference type="InterPro" id="IPR050482">
    <property type="entry name" value="Sensor_HK_TwoCompSys"/>
</dbReference>
<dbReference type="InterPro" id="IPR011712">
    <property type="entry name" value="Sig_transdc_His_kin_sub3_dim/P"/>
</dbReference>
<keyword evidence="10" id="KW-1133">Transmembrane helix</keyword>
<evidence type="ECO:0000256" key="6">
    <source>
        <dbReference type="ARBA" id="ARBA00022777"/>
    </source>
</evidence>
<feature type="compositionally biased region" description="Basic and acidic residues" evidence="9">
    <location>
        <begin position="501"/>
        <end position="514"/>
    </location>
</feature>
<evidence type="ECO:0000256" key="10">
    <source>
        <dbReference type="SAM" id="Phobius"/>
    </source>
</evidence>
<dbReference type="PANTHER" id="PTHR24421:SF10">
    <property type="entry name" value="NITRATE_NITRITE SENSOR PROTEIN NARQ"/>
    <property type="match status" value="1"/>
</dbReference>
<feature type="domain" description="Signal transduction histidine kinase subgroup 3 dimerisation and phosphoacceptor" evidence="11">
    <location>
        <begin position="190"/>
        <end position="255"/>
    </location>
</feature>
<keyword evidence="8" id="KW-0902">Two-component regulatory system</keyword>
<dbReference type="PANTHER" id="PTHR24421">
    <property type="entry name" value="NITRATE/NITRITE SENSOR PROTEIN NARX-RELATED"/>
    <property type="match status" value="1"/>
</dbReference>
<keyword evidence="6 12" id="KW-0418">Kinase</keyword>
<feature type="transmembrane region" description="Helical" evidence="10">
    <location>
        <begin position="46"/>
        <end position="62"/>
    </location>
</feature>
<keyword evidence="7" id="KW-0067">ATP-binding</keyword>
<dbReference type="SUPFAM" id="SSF55874">
    <property type="entry name" value="ATPase domain of HSP90 chaperone/DNA topoisomerase II/histidine kinase"/>
    <property type="match status" value="1"/>
</dbReference>
<evidence type="ECO:0000256" key="8">
    <source>
        <dbReference type="ARBA" id="ARBA00023012"/>
    </source>
</evidence>
<gene>
    <name evidence="12" type="ORF">SAMN05660976_02473</name>
</gene>
<feature type="region of interest" description="Disordered" evidence="9">
    <location>
        <begin position="473"/>
        <end position="514"/>
    </location>
</feature>
<dbReference type="Gene3D" id="1.20.5.1930">
    <property type="match status" value="1"/>
</dbReference>
<sequence>MEEGRWHSAWWDVGMRRVTMWAGLAFLMGVVLIAGEAHLQRDAPTWLLVVPVALTSLGVLVRQRAPLWALGLGVAGLGMDAFVGPSLGTVLIFTDNLYAAALYGPARLSRWLLGVTTVLAVATGAAAGFIARDWRPLAVMSIQAALIFVVPVTTALVLRQHRDQAAAERARAEQVARLAELDRQAAIAAERTRMARELHDMIANHFSAIAIQSTAALSREDLDRATVRKIMASVRENSVEGLAEMRTMIGLLRQEGEEADATRPRLVDAETLVERTRRAGMAVELRVRGEPGELPAPVDLAGYRILQEALTNALKHGDAPVAVSISYGSGEVTVVVENAVTARGGRSGGGRGESGGGRRLPGAGAGLVGMRERVLLVGGTFEGGPCEEGWRVKATLPLGGDGRPGAGGQGHGAHWFQLGGLRGGARGGAGSASGEAGAGGASGEVGAAADADAAGGLAEIKVGVGDGRAGGRAGLAGGAGAGGGDGFQGDGGARGGDGFFGEERAGVARFDDSG</sequence>
<dbReference type="EC" id="2.7.13.3" evidence="2"/>
<evidence type="ECO:0000256" key="3">
    <source>
        <dbReference type="ARBA" id="ARBA00022553"/>
    </source>
</evidence>